<dbReference type="InterPro" id="IPR026750">
    <property type="entry name" value="NTAN1"/>
</dbReference>
<evidence type="ECO:0000313" key="1">
    <source>
        <dbReference type="EMBL" id="KAK2178381.1"/>
    </source>
</evidence>
<dbReference type="GO" id="GO:0008418">
    <property type="term" value="F:protein-N-terminal asparagine amidohydrolase activity"/>
    <property type="evidence" value="ECO:0007669"/>
    <property type="project" value="InterPro"/>
</dbReference>
<reference evidence="1" key="1">
    <citation type="journal article" date="2023" name="Mol. Biol. Evol.">
        <title>Third-Generation Sequencing Reveals the Adaptive Role of the Epigenome in Three Deep-Sea Polychaetes.</title>
        <authorList>
            <person name="Perez M."/>
            <person name="Aroh O."/>
            <person name="Sun Y."/>
            <person name="Lan Y."/>
            <person name="Juniper S.K."/>
            <person name="Young C.R."/>
            <person name="Angers B."/>
            <person name="Qian P.Y."/>
        </authorList>
    </citation>
    <scope>NUCLEOTIDE SEQUENCE</scope>
    <source>
        <strain evidence="1">R07B-5</strain>
    </source>
</reference>
<organism evidence="1 2">
    <name type="scientific">Ridgeia piscesae</name>
    <name type="common">Tubeworm</name>
    <dbReference type="NCBI Taxonomy" id="27915"/>
    <lineage>
        <taxon>Eukaryota</taxon>
        <taxon>Metazoa</taxon>
        <taxon>Spiralia</taxon>
        <taxon>Lophotrochozoa</taxon>
        <taxon>Annelida</taxon>
        <taxon>Polychaeta</taxon>
        <taxon>Sedentaria</taxon>
        <taxon>Canalipalpata</taxon>
        <taxon>Sabellida</taxon>
        <taxon>Siboglinidae</taxon>
        <taxon>Ridgeia</taxon>
    </lineage>
</organism>
<evidence type="ECO:0008006" key="3">
    <source>
        <dbReference type="Google" id="ProtNLM"/>
    </source>
</evidence>
<proteinExistence type="predicted"/>
<dbReference type="EMBL" id="JAODUO010000546">
    <property type="protein sequence ID" value="KAK2178381.1"/>
    <property type="molecule type" value="Genomic_DNA"/>
</dbReference>
<comment type="caution">
    <text evidence="1">The sequence shown here is derived from an EMBL/GenBank/DDBJ whole genome shotgun (WGS) entry which is preliminary data.</text>
</comment>
<gene>
    <name evidence="1" type="ORF">NP493_546g03164</name>
</gene>
<protein>
    <recommendedName>
        <fullName evidence="3">N-terminal asparagine amidohydrolase</fullName>
    </recommendedName>
</protein>
<dbReference type="GO" id="GO:0006511">
    <property type="term" value="P:ubiquitin-dependent protein catabolic process"/>
    <property type="evidence" value="ECO:0007669"/>
    <property type="project" value="TreeGrafter"/>
</dbReference>
<accession>A0AAD9KVX7</accession>
<dbReference type="Pfam" id="PF14736">
    <property type="entry name" value="N_Asn_amidohyd"/>
    <property type="match status" value="1"/>
</dbReference>
<dbReference type="Proteomes" id="UP001209878">
    <property type="component" value="Unassembled WGS sequence"/>
</dbReference>
<sequence length="249" mass="27502">MPLIVNGVEVTKLSSTIQEFLQFTSEKDDQLKEKSKQLLEETCKEIGPQKLLYVNQREYAVVCPSDGSGVTGLGHFDGCGMEGGVEGMMNKISQLARGGPDGRYELHLAGGFLDDRKQSAKLSLDLIGLLMKLEEEVHLVTLCVTDVNDTLSGSTHFPIIYGLAVGVKTGVVMQATFPSRGPDMDIRSATHFAGLKKMMDIYNNESGQLRVGLYHWEPQKDIDLYLALSDPQIRQSKSHPILRPEYGSR</sequence>
<keyword evidence="2" id="KW-1185">Reference proteome</keyword>
<dbReference type="PANTHER" id="PTHR12498">
    <property type="entry name" value="N-TERMINAL ASPARAGINE AMIDOHYDROLASE"/>
    <property type="match status" value="1"/>
</dbReference>
<name>A0AAD9KVX7_RIDPI</name>
<dbReference type="AlphaFoldDB" id="A0AAD9KVX7"/>
<dbReference type="PANTHER" id="PTHR12498:SF0">
    <property type="entry name" value="PROTEIN N-TERMINAL ASPARAGINE AMIDOHYDROLASE"/>
    <property type="match status" value="1"/>
</dbReference>
<evidence type="ECO:0000313" key="2">
    <source>
        <dbReference type="Proteomes" id="UP001209878"/>
    </source>
</evidence>
<dbReference type="GO" id="GO:0005634">
    <property type="term" value="C:nucleus"/>
    <property type="evidence" value="ECO:0007669"/>
    <property type="project" value="TreeGrafter"/>
</dbReference>